<dbReference type="EC" id="1.3.1.124" evidence="3"/>
<dbReference type="PANTHER" id="PTHR43296">
    <property type="entry name" value="PEROXISOMAL 2,4-DIENOYL-COA REDUCTASE"/>
    <property type="match status" value="1"/>
</dbReference>
<dbReference type="GeneID" id="28721441"/>
<dbReference type="OrthoDB" id="2136131at2759"/>
<dbReference type="STRING" id="45286.A0A120K1A8"/>
<dbReference type="PRINTS" id="PR00081">
    <property type="entry name" value="GDHRDH"/>
</dbReference>
<evidence type="ECO:0000256" key="2">
    <source>
        <dbReference type="ARBA" id="ARBA00023002"/>
    </source>
</evidence>
<dbReference type="FunFam" id="3.40.50.720:FF:000084">
    <property type="entry name" value="Short-chain dehydrogenase reductase"/>
    <property type="match status" value="1"/>
</dbReference>
<name>A0A120K1A8_9SACH</name>
<dbReference type="GO" id="GO:0005777">
    <property type="term" value="C:peroxisome"/>
    <property type="evidence" value="ECO:0007669"/>
    <property type="project" value="TreeGrafter"/>
</dbReference>
<accession>A0A120K1A8</accession>
<comment type="catalytic activity">
    <reaction evidence="4">
        <text>a (2E,4E)-dienoyl-CoA + NADPH + H(+) = a 4,5-saturated-(3E)-enoyl-CoA + NADP(+)</text>
        <dbReference type="Rhea" id="RHEA:45912"/>
        <dbReference type="ChEBI" id="CHEBI:15378"/>
        <dbReference type="ChEBI" id="CHEBI:57783"/>
        <dbReference type="ChEBI" id="CHEBI:58349"/>
        <dbReference type="ChEBI" id="CHEBI:85101"/>
        <dbReference type="ChEBI" id="CHEBI:85493"/>
        <dbReference type="EC" id="1.3.1.124"/>
    </reaction>
</comment>
<dbReference type="AlphaFoldDB" id="A0A120K1A8"/>
<keyword evidence="2" id="KW-0560">Oxidoreductase</keyword>
<sequence length="292" mass="30937">MPNTLNKSSLEEFVWKPDLFKDKVAFITGGAGSICRVQAELLVLLGAKAALIGRNAEKTEKAALEVDQLSHEPGSVLGIGNVDVRNVQQLKAAIDKTVERFGRIDYVIAGAAGNFIADMTNLSAKAFKAVVDIDLLGSYNTVKAALPELVKSKGSVIFVSATLHYTGTPFQIHVSAAKAGVDALARALAVELGPLGIRVNCIAPGIIGNSEGLSRLSFGTKPEEYTKRVPLQRVGSTKDIANATVYLFSQAADYVTGTIEVVDGGAWNLGTVMGSLPYPDLLLSHQKINSKL</sequence>
<evidence type="ECO:0000313" key="6">
    <source>
        <dbReference type="EMBL" id="AMD19185.1"/>
    </source>
</evidence>
<dbReference type="InterPro" id="IPR002347">
    <property type="entry name" value="SDR_fam"/>
</dbReference>
<dbReference type="Proteomes" id="UP000243052">
    <property type="component" value="Chromosome ii"/>
</dbReference>
<dbReference type="InterPro" id="IPR045017">
    <property type="entry name" value="DECR2-like"/>
</dbReference>
<evidence type="ECO:0000313" key="7">
    <source>
        <dbReference type="Proteomes" id="UP000243052"/>
    </source>
</evidence>
<reference evidence="6 7" key="1">
    <citation type="submission" date="2016-01" db="EMBL/GenBank/DDBJ databases">
        <title>Genome sequence of the yeast Holleya sinecauda.</title>
        <authorList>
            <person name="Dietrich F.S."/>
        </authorList>
    </citation>
    <scope>NUCLEOTIDE SEQUENCE [LARGE SCALE GENOMIC DNA]</scope>
    <source>
        <strain evidence="6 7">ATCC 58844</strain>
    </source>
</reference>
<dbReference type="GO" id="GO:0008670">
    <property type="term" value="F:2,4-dienoyl-CoA reductase (NADPH) activity"/>
    <property type="evidence" value="ECO:0007669"/>
    <property type="project" value="InterPro"/>
</dbReference>
<dbReference type="EMBL" id="CP014242">
    <property type="protein sequence ID" value="AMD19185.1"/>
    <property type="molecule type" value="Genomic_DNA"/>
</dbReference>
<evidence type="ECO:0000256" key="5">
    <source>
        <dbReference type="ARBA" id="ARBA00048340"/>
    </source>
</evidence>
<dbReference type="Pfam" id="PF13561">
    <property type="entry name" value="adh_short_C2"/>
    <property type="match status" value="1"/>
</dbReference>
<organism evidence="6 7">
    <name type="scientific">Eremothecium sinecaudum</name>
    <dbReference type="NCBI Taxonomy" id="45286"/>
    <lineage>
        <taxon>Eukaryota</taxon>
        <taxon>Fungi</taxon>
        <taxon>Dikarya</taxon>
        <taxon>Ascomycota</taxon>
        <taxon>Saccharomycotina</taxon>
        <taxon>Saccharomycetes</taxon>
        <taxon>Saccharomycetales</taxon>
        <taxon>Saccharomycetaceae</taxon>
        <taxon>Eremothecium</taxon>
    </lineage>
</organism>
<keyword evidence="7" id="KW-1185">Reference proteome</keyword>
<keyword evidence="1" id="KW-0521">NADP</keyword>
<dbReference type="InterPro" id="IPR036291">
    <property type="entry name" value="NAD(P)-bd_dom_sf"/>
</dbReference>
<evidence type="ECO:0000256" key="3">
    <source>
        <dbReference type="ARBA" id="ARBA00026117"/>
    </source>
</evidence>
<gene>
    <name evidence="6" type="ORF">AW171_hschr21000</name>
</gene>
<dbReference type="CDD" id="cd05369">
    <property type="entry name" value="TER_DECR_SDR_a"/>
    <property type="match status" value="1"/>
</dbReference>
<dbReference type="GO" id="GO:0009062">
    <property type="term" value="P:fatty acid catabolic process"/>
    <property type="evidence" value="ECO:0007669"/>
    <property type="project" value="InterPro"/>
</dbReference>
<dbReference type="RefSeq" id="XP_017986181.1">
    <property type="nucleotide sequence ID" value="XM_018130692.1"/>
</dbReference>
<protein>
    <recommendedName>
        <fullName evidence="3">2,4-dienoyl-CoA reductase [(3E)-enoyl-CoA-producing]</fullName>
        <ecNumber evidence="3">1.3.1.124</ecNumber>
    </recommendedName>
</protein>
<proteinExistence type="predicted"/>
<dbReference type="Gene3D" id="3.40.50.720">
    <property type="entry name" value="NAD(P)-binding Rossmann-like Domain"/>
    <property type="match status" value="1"/>
</dbReference>
<comment type="catalytic activity">
    <reaction evidence="5">
        <text>a (2E,4Z)-dienoyl-CoA + NADPH + H(+) = a 4,5-saturated-(3E)-enoyl-CoA + NADP(+)</text>
        <dbReference type="Rhea" id="RHEA:61892"/>
        <dbReference type="ChEBI" id="CHEBI:15378"/>
        <dbReference type="ChEBI" id="CHEBI:57783"/>
        <dbReference type="ChEBI" id="CHEBI:58349"/>
        <dbReference type="ChEBI" id="CHEBI:85099"/>
        <dbReference type="ChEBI" id="CHEBI:85493"/>
        <dbReference type="EC" id="1.3.1.124"/>
    </reaction>
</comment>
<evidence type="ECO:0000256" key="1">
    <source>
        <dbReference type="ARBA" id="ARBA00022857"/>
    </source>
</evidence>
<evidence type="ECO:0000256" key="4">
    <source>
        <dbReference type="ARBA" id="ARBA00048009"/>
    </source>
</evidence>
<dbReference type="SUPFAM" id="SSF51735">
    <property type="entry name" value="NAD(P)-binding Rossmann-fold domains"/>
    <property type="match status" value="1"/>
</dbReference>
<dbReference type="PANTHER" id="PTHR43296:SF2">
    <property type="entry name" value="PEROXISOMAL 2,4-DIENOYL-COA REDUCTASE [(3E)-ENOYL-COA-PRODUCING]"/>
    <property type="match status" value="1"/>
</dbReference>